<dbReference type="Pfam" id="PF25088">
    <property type="entry name" value="GPKOW_C"/>
    <property type="match status" value="1"/>
</dbReference>
<feature type="coiled-coil region" evidence="5">
    <location>
        <begin position="170"/>
        <end position="206"/>
    </location>
</feature>
<dbReference type="InterPro" id="IPR038254">
    <property type="entry name" value="KIN17_WH-like_sf"/>
</dbReference>
<dbReference type="PANTHER" id="PTHR12805:SF0">
    <property type="entry name" value="DNA_RNA-BINDING PROTEIN KIN17"/>
    <property type="match status" value="1"/>
</dbReference>
<feature type="domain" description="DNA/RNA-binding protein Kin17 WH-like" evidence="7">
    <location>
        <begin position="52"/>
        <end position="178"/>
    </location>
</feature>
<dbReference type="HOGENOM" id="CLU_030065_1_0_1"/>
<evidence type="ECO:0000256" key="3">
    <source>
        <dbReference type="ARBA" id="ARBA00022771"/>
    </source>
</evidence>
<dbReference type="SUPFAM" id="SSF57667">
    <property type="entry name" value="beta-beta-alpha zinc fingers"/>
    <property type="match status" value="1"/>
</dbReference>
<organism evidence="8 9">
    <name type="scientific">Rozella allomycis (strain CSF55)</name>
    <dbReference type="NCBI Taxonomy" id="988480"/>
    <lineage>
        <taxon>Eukaryota</taxon>
        <taxon>Fungi</taxon>
        <taxon>Fungi incertae sedis</taxon>
        <taxon>Cryptomycota</taxon>
        <taxon>Cryptomycota incertae sedis</taxon>
        <taxon>Rozella</taxon>
    </lineage>
</organism>
<evidence type="ECO:0000259" key="7">
    <source>
        <dbReference type="SMART" id="SM01253"/>
    </source>
</evidence>
<evidence type="ECO:0000256" key="1">
    <source>
        <dbReference type="ARBA" id="ARBA00008517"/>
    </source>
</evidence>
<evidence type="ECO:0000256" key="6">
    <source>
        <dbReference type="SAM" id="MobiDB-lite"/>
    </source>
</evidence>
<keyword evidence="2" id="KW-0479">Metal-binding</keyword>
<dbReference type="Proteomes" id="UP000030755">
    <property type="component" value="Unassembled WGS sequence"/>
</dbReference>
<keyword evidence="4" id="KW-0862">Zinc</keyword>
<keyword evidence="9" id="KW-1185">Reference proteome</keyword>
<dbReference type="EMBL" id="KE561153">
    <property type="protein sequence ID" value="EPZ32471.1"/>
    <property type="molecule type" value="Genomic_DNA"/>
</dbReference>
<name>A0A075AQE6_ROZAC</name>
<dbReference type="GO" id="GO:0006260">
    <property type="term" value="P:DNA replication"/>
    <property type="evidence" value="ECO:0007669"/>
    <property type="project" value="TreeGrafter"/>
</dbReference>
<keyword evidence="5" id="KW-0175">Coiled coil</keyword>
<dbReference type="InterPro" id="IPR037321">
    <property type="entry name" value="KIN17-like"/>
</dbReference>
<feature type="compositionally biased region" description="Basic and acidic residues" evidence="6">
    <location>
        <begin position="255"/>
        <end position="264"/>
    </location>
</feature>
<protein>
    <submittedName>
        <fullName evidence="8">DNA/RNA-binding protein Kin17, conserved domain-containing protein</fullName>
    </submittedName>
</protein>
<dbReference type="InterPro" id="IPR041995">
    <property type="entry name" value="KOW_KIN17"/>
</dbReference>
<dbReference type="Pfam" id="PF25095">
    <property type="entry name" value="C2H2-zf_KIN17"/>
    <property type="match status" value="1"/>
</dbReference>
<dbReference type="GO" id="GO:0006974">
    <property type="term" value="P:DNA damage response"/>
    <property type="evidence" value="ECO:0007669"/>
    <property type="project" value="TreeGrafter"/>
</dbReference>
<dbReference type="CDD" id="cd13155">
    <property type="entry name" value="KOW_KIN17"/>
    <property type="match status" value="1"/>
</dbReference>
<evidence type="ECO:0000313" key="8">
    <source>
        <dbReference type="EMBL" id="EPZ32471.1"/>
    </source>
</evidence>
<dbReference type="OrthoDB" id="10266249at2759"/>
<dbReference type="PANTHER" id="PTHR12805">
    <property type="entry name" value="KIN17 KIN, ANTIGENIC DETERMINANT OF RECA PROTEIN HOMOLOG"/>
    <property type="match status" value="1"/>
</dbReference>
<dbReference type="Gene3D" id="2.30.30.140">
    <property type="match status" value="1"/>
</dbReference>
<dbReference type="FunFam" id="1.10.10.2030:FF:000001">
    <property type="entry name" value="DNA/RNA-binding protein KIN17, putative"/>
    <property type="match status" value="1"/>
</dbReference>
<evidence type="ECO:0000256" key="5">
    <source>
        <dbReference type="SAM" id="Coils"/>
    </source>
</evidence>
<reference evidence="8 9" key="1">
    <citation type="journal article" date="2013" name="Curr. Biol.">
        <title>Shared signatures of parasitism and phylogenomics unite Cryptomycota and microsporidia.</title>
        <authorList>
            <person name="James T.Y."/>
            <person name="Pelin A."/>
            <person name="Bonen L."/>
            <person name="Ahrendt S."/>
            <person name="Sain D."/>
            <person name="Corradi N."/>
            <person name="Stajich J.E."/>
        </authorList>
    </citation>
    <scope>NUCLEOTIDE SEQUENCE [LARGE SCALE GENOMIC DNA]</scope>
    <source>
        <strain evidence="8 9">CSF55</strain>
    </source>
</reference>
<dbReference type="AlphaFoldDB" id="A0A075AQE6"/>
<comment type="similarity">
    <text evidence="1">Belongs to the KIN17 family.</text>
</comment>
<dbReference type="GO" id="GO:0003690">
    <property type="term" value="F:double-stranded DNA binding"/>
    <property type="evidence" value="ECO:0007669"/>
    <property type="project" value="TreeGrafter"/>
</dbReference>
<accession>A0A075AQE6</accession>
<gene>
    <name evidence="8" type="ORF">O9G_005070</name>
</gene>
<evidence type="ECO:0000313" key="9">
    <source>
        <dbReference type="Proteomes" id="UP000030755"/>
    </source>
</evidence>
<dbReference type="STRING" id="988480.A0A075AQE6"/>
<dbReference type="Gene3D" id="2.30.30.30">
    <property type="match status" value="1"/>
</dbReference>
<keyword evidence="3" id="KW-0863">Zinc-finger</keyword>
<proteinExistence type="inferred from homology"/>
<dbReference type="Pfam" id="PF10357">
    <property type="entry name" value="WH_KIN17"/>
    <property type="match status" value="1"/>
</dbReference>
<evidence type="ECO:0000256" key="4">
    <source>
        <dbReference type="ARBA" id="ARBA00022833"/>
    </source>
</evidence>
<dbReference type="InterPro" id="IPR056767">
    <property type="entry name" value="C2H2-Znf_KIN17"/>
</dbReference>
<dbReference type="GO" id="GO:0005634">
    <property type="term" value="C:nucleus"/>
    <property type="evidence" value="ECO:0007669"/>
    <property type="project" value="TreeGrafter"/>
</dbReference>
<dbReference type="InterPro" id="IPR036236">
    <property type="entry name" value="Znf_C2H2_sf"/>
</dbReference>
<sequence>MPKAEAGTSKALANKMKSKGLQKLRWYCQVCEKQCRDENGFKCHVLSEAHQRQMKLFGGNVDKQVNSYSREFSSGFISLLSRQYGTRRVHANHVYQEYIRDKQHTHMNATRWHSLTDFVLWLGKERICNIEETERGWFITWIDNSPEALAKRELQEHKAKVELDAGRIQEILINRQIEKAKEKARELNLNLEFKEEEKVLERENQEEIIKLDFKAIKSGIESKSALKPLKTIFDEDEESEKEEVNESKRRNVFGEMKEKEENKKMKKEKETVLENWLHPNIWVKVLNKELEDGKFYKKKGIVVKVIDRFIAQIEIEDERGKVMIRIDQDELETVIPAIGKKVLIVNGERRGSVGILEEIDFERYNATIKLSNGVLLKKIPYEYFSKSI</sequence>
<feature type="region of interest" description="Disordered" evidence="6">
    <location>
        <begin position="237"/>
        <end position="264"/>
    </location>
</feature>
<dbReference type="InterPro" id="IPR014722">
    <property type="entry name" value="Rib_uL2_dom2"/>
</dbReference>
<dbReference type="SMART" id="SM01253">
    <property type="entry name" value="Kin17_mid"/>
    <property type="match status" value="1"/>
</dbReference>
<dbReference type="GO" id="GO:0008270">
    <property type="term" value="F:zinc ion binding"/>
    <property type="evidence" value="ECO:0007669"/>
    <property type="project" value="UniProtKB-KW"/>
</dbReference>
<dbReference type="Gene3D" id="1.10.10.2030">
    <property type="entry name" value="DNA/RNA-binding protein Kin17, conserved domain"/>
    <property type="match status" value="1"/>
</dbReference>
<dbReference type="InterPro" id="IPR019447">
    <property type="entry name" value="DNA/RNA-bd_Kin17_WH-like_dom"/>
</dbReference>
<evidence type="ECO:0000256" key="2">
    <source>
        <dbReference type="ARBA" id="ARBA00022723"/>
    </source>
</evidence>